<dbReference type="EMBL" id="FOFV01000002">
    <property type="protein sequence ID" value="SEQ22476.1"/>
    <property type="molecule type" value="Genomic_DNA"/>
</dbReference>
<accession>A0A1H9E9S1</accession>
<sequence length="154" mass="17122">MRLFRLLAVVLAMSESGQRLPGGGRYEARDQVKCPRCGANALDPSSHSAFCPRDGWFAWTHCTCGKWSYRFDLSGWVCSNRHTVRSPLCPMCGRWGKQQKGGPLFVCIANRQHQFYLHDPMECGNCGSGYLVVTGDGRAAYCDVCPAKVRRGGR</sequence>
<evidence type="ECO:0000313" key="2">
    <source>
        <dbReference type="Proteomes" id="UP000199503"/>
    </source>
</evidence>
<keyword evidence="2" id="KW-1185">Reference proteome</keyword>
<organism evidence="1 2">
    <name type="scientific">Lentzea albida</name>
    <dbReference type="NCBI Taxonomy" id="65499"/>
    <lineage>
        <taxon>Bacteria</taxon>
        <taxon>Bacillati</taxon>
        <taxon>Actinomycetota</taxon>
        <taxon>Actinomycetes</taxon>
        <taxon>Pseudonocardiales</taxon>
        <taxon>Pseudonocardiaceae</taxon>
        <taxon>Lentzea</taxon>
    </lineage>
</organism>
<dbReference type="Proteomes" id="UP000199503">
    <property type="component" value="Unassembled WGS sequence"/>
</dbReference>
<gene>
    <name evidence="1" type="ORF">SAMN04488000_102228</name>
</gene>
<name>A0A1H9E9S1_9PSEU</name>
<dbReference type="STRING" id="65499.SAMN04488000_102228"/>
<dbReference type="AlphaFoldDB" id="A0A1H9E9S1"/>
<evidence type="ECO:0000313" key="1">
    <source>
        <dbReference type="EMBL" id="SEQ22476.1"/>
    </source>
</evidence>
<protein>
    <submittedName>
        <fullName evidence="1">Uncharacterized protein</fullName>
    </submittedName>
</protein>
<reference evidence="2" key="1">
    <citation type="submission" date="2016-10" db="EMBL/GenBank/DDBJ databases">
        <authorList>
            <person name="Varghese N."/>
            <person name="Submissions S."/>
        </authorList>
    </citation>
    <scope>NUCLEOTIDE SEQUENCE [LARGE SCALE GENOMIC DNA]</scope>
    <source>
        <strain evidence="2">DSM 44437</strain>
    </source>
</reference>
<proteinExistence type="predicted"/>